<keyword evidence="2" id="KW-0812">Transmembrane</keyword>
<dbReference type="Gene3D" id="2.70.70.10">
    <property type="entry name" value="Glucose Permease (Domain IIA)"/>
    <property type="match status" value="1"/>
</dbReference>
<organism evidence="4 5">
    <name type="scientific">Candidatus Borkfalkia excrementigallinarum</name>
    <dbReference type="NCBI Taxonomy" id="2838506"/>
    <lineage>
        <taxon>Bacteria</taxon>
        <taxon>Bacillati</taxon>
        <taxon>Bacillota</taxon>
        <taxon>Clostridia</taxon>
        <taxon>Christensenellales</taxon>
        <taxon>Christensenellaceae</taxon>
        <taxon>Candidatus Borkfalkia</taxon>
    </lineage>
</organism>
<reference evidence="4" key="2">
    <citation type="submission" date="2021-04" db="EMBL/GenBank/DDBJ databases">
        <authorList>
            <person name="Gilroy R."/>
        </authorList>
    </citation>
    <scope>NUCLEOTIDE SEQUENCE</scope>
    <source>
        <strain evidence="4">1345</strain>
    </source>
</reference>
<dbReference type="PANTHER" id="PTHR21666:SF270">
    <property type="entry name" value="MUREIN HYDROLASE ACTIVATOR ENVC"/>
    <property type="match status" value="1"/>
</dbReference>
<evidence type="ECO:0000256" key="1">
    <source>
        <dbReference type="SAM" id="MobiDB-lite"/>
    </source>
</evidence>
<dbReference type="InterPro" id="IPR016047">
    <property type="entry name" value="M23ase_b-sheet_dom"/>
</dbReference>
<feature type="transmembrane region" description="Helical" evidence="2">
    <location>
        <begin position="20"/>
        <end position="43"/>
    </location>
</feature>
<evidence type="ECO:0000259" key="3">
    <source>
        <dbReference type="Pfam" id="PF01551"/>
    </source>
</evidence>
<evidence type="ECO:0000313" key="4">
    <source>
        <dbReference type="EMBL" id="HIY96447.1"/>
    </source>
</evidence>
<comment type="caution">
    <text evidence="4">The sequence shown here is derived from an EMBL/GenBank/DDBJ whole genome shotgun (WGS) entry which is preliminary data.</text>
</comment>
<dbReference type="GO" id="GO:0004222">
    <property type="term" value="F:metalloendopeptidase activity"/>
    <property type="evidence" value="ECO:0007669"/>
    <property type="project" value="TreeGrafter"/>
</dbReference>
<protein>
    <submittedName>
        <fullName evidence="4">M23 family metallopeptidase</fullName>
    </submittedName>
</protein>
<feature type="compositionally biased region" description="Acidic residues" evidence="1">
    <location>
        <begin position="57"/>
        <end position="77"/>
    </location>
</feature>
<dbReference type="SUPFAM" id="SSF51261">
    <property type="entry name" value="Duplicated hybrid motif"/>
    <property type="match status" value="1"/>
</dbReference>
<dbReference type="EMBL" id="DXCQ01000021">
    <property type="protein sequence ID" value="HIY96447.1"/>
    <property type="molecule type" value="Genomic_DNA"/>
</dbReference>
<reference evidence="4" key="1">
    <citation type="journal article" date="2021" name="PeerJ">
        <title>Extensive microbial diversity within the chicken gut microbiome revealed by metagenomics and culture.</title>
        <authorList>
            <person name="Gilroy R."/>
            <person name="Ravi A."/>
            <person name="Getino M."/>
            <person name="Pursley I."/>
            <person name="Horton D.L."/>
            <person name="Alikhan N.F."/>
            <person name="Baker D."/>
            <person name="Gharbi K."/>
            <person name="Hall N."/>
            <person name="Watson M."/>
            <person name="Adriaenssens E.M."/>
            <person name="Foster-Nyarko E."/>
            <person name="Jarju S."/>
            <person name="Secka A."/>
            <person name="Antonio M."/>
            <person name="Oren A."/>
            <person name="Chaudhuri R.R."/>
            <person name="La Ragione R."/>
            <person name="Hildebrand F."/>
            <person name="Pallen M.J."/>
        </authorList>
    </citation>
    <scope>NUCLEOTIDE SEQUENCE</scope>
    <source>
        <strain evidence="4">1345</strain>
    </source>
</reference>
<gene>
    <name evidence="4" type="ORF">H9729_02045</name>
</gene>
<dbReference type="InterPro" id="IPR011055">
    <property type="entry name" value="Dup_hybrid_motif"/>
</dbReference>
<feature type="domain" description="M23ase beta-sheet core" evidence="3">
    <location>
        <begin position="109"/>
        <end position="210"/>
    </location>
</feature>
<feature type="region of interest" description="Disordered" evidence="1">
    <location>
        <begin position="49"/>
        <end position="77"/>
    </location>
</feature>
<dbReference type="InterPro" id="IPR050570">
    <property type="entry name" value="Cell_wall_metabolism_enzyme"/>
</dbReference>
<dbReference type="AlphaFoldDB" id="A0A9D1ZUL1"/>
<dbReference type="PANTHER" id="PTHR21666">
    <property type="entry name" value="PEPTIDASE-RELATED"/>
    <property type="match status" value="1"/>
</dbReference>
<dbReference type="Pfam" id="PF01551">
    <property type="entry name" value="Peptidase_M23"/>
    <property type="match status" value="1"/>
</dbReference>
<proteinExistence type="predicted"/>
<evidence type="ECO:0000313" key="5">
    <source>
        <dbReference type="Proteomes" id="UP000886750"/>
    </source>
</evidence>
<dbReference type="Proteomes" id="UP000886750">
    <property type="component" value="Unassembled WGS sequence"/>
</dbReference>
<accession>A0A9D1ZUL1</accession>
<sequence length="219" mass="23630">MKDKKVTETEGTVKVKRKSIYYIIIAACALVLAAAIALTVIFVTMDNKTIDKPDDPSGTEEPDDNEDPDDNEPDEPSDVEVVLSLPVQDATIGTTYTFWYNSTLNRYNLHQGIDFKADAGTEVTAAYAGTVESISDTLLEGGKVVIDHGNGLMTEYASIDVFADLKVGDKVEQGDLIGTVSAAADAMGNEYNEGAHLHFAVSENGKNIDPSTYLDLDEK</sequence>
<keyword evidence="2" id="KW-0472">Membrane</keyword>
<dbReference type="CDD" id="cd12797">
    <property type="entry name" value="M23_peptidase"/>
    <property type="match status" value="1"/>
</dbReference>
<keyword evidence="2" id="KW-1133">Transmembrane helix</keyword>
<evidence type="ECO:0000256" key="2">
    <source>
        <dbReference type="SAM" id="Phobius"/>
    </source>
</evidence>
<name>A0A9D1ZUL1_9FIRM</name>